<dbReference type="GO" id="GO:0022857">
    <property type="term" value="F:transmembrane transporter activity"/>
    <property type="evidence" value="ECO:0007669"/>
    <property type="project" value="InterPro"/>
</dbReference>
<evidence type="ECO:0000256" key="4">
    <source>
        <dbReference type="ARBA" id="ARBA00022597"/>
    </source>
</evidence>
<keyword evidence="12" id="KW-1185">Reference proteome</keyword>
<dbReference type="PANTHER" id="PTHR48021">
    <property type="match status" value="1"/>
</dbReference>
<reference evidence="11 12" key="1">
    <citation type="submission" date="2023-03" db="EMBL/GenBank/DDBJ databases">
        <title>Genome insight into feeding habits of ladybird beetles.</title>
        <authorList>
            <person name="Li H.-S."/>
            <person name="Huang Y.-H."/>
            <person name="Pang H."/>
        </authorList>
    </citation>
    <scope>NUCLEOTIDE SEQUENCE [LARGE SCALE GENOMIC DNA]</scope>
    <source>
        <strain evidence="11">SYSU_2023b</strain>
        <tissue evidence="11">Whole body</tissue>
    </source>
</reference>
<keyword evidence="7 9" id="KW-0472">Membrane</keyword>
<feature type="transmembrane region" description="Helical" evidence="9">
    <location>
        <begin position="212"/>
        <end position="231"/>
    </location>
</feature>
<evidence type="ECO:0000256" key="3">
    <source>
        <dbReference type="ARBA" id="ARBA00022475"/>
    </source>
</evidence>
<dbReference type="InterPro" id="IPR050549">
    <property type="entry name" value="MFS_Trehalose_Transporter"/>
</dbReference>
<keyword evidence="2" id="KW-0813">Transport</keyword>
<organism evidence="11 12">
    <name type="scientific">Henosepilachna vigintioctopunctata</name>
    <dbReference type="NCBI Taxonomy" id="420089"/>
    <lineage>
        <taxon>Eukaryota</taxon>
        <taxon>Metazoa</taxon>
        <taxon>Ecdysozoa</taxon>
        <taxon>Arthropoda</taxon>
        <taxon>Hexapoda</taxon>
        <taxon>Insecta</taxon>
        <taxon>Pterygota</taxon>
        <taxon>Neoptera</taxon>
        <taxon>Endopterygota</taxon>
        <taxon>Coleoptera</taxon>
        <taxon>Polyphaga</taxon>
        <taxon>Cucujiformia</taxon>
        <taxon>Coccinelloidea</taxon>
        <taxon>Coccinellidae</taxon>
        <taxon>Epilachninae</taxon>
        <taxon>Epilachnini</taxon>
        <taxon>Henosepilachna</taxon>
    </lineage>
</organism>
<feature type="transmembrane region" description="Helical" evidence="9">
    <location>
        <begin position="71"/>
        <end position="93"/>
    </location>
</feature>
<evidence type="ECO:0000313" key="11">
    <source>
        <dbReference type="EMBL" id="KAK9884899.1"/>
    </source>
</evidence>
<evidence type="ECO:0000256" key="6">
    <source>
        <dbReference type="ARBA" id="ARBA00022989"/>
    </source>
</evidence>
<dbReference type="Pfam" id="PF00083">
    <property type="entry name" value="Sugar_tr"/>
    <property type="match status" value="1"/>
</dbReference>
<keyword evidence="4" id="KW-0762">Sugar transport</keyword>
<keyword evidence="3" id="KW-1003">Cell membrane</keyword>
<dbReference type="InterPro" id="IPR003663">
    <property type="entry name" value="Sugar/inositol_transpt"/>
</dbReference>
<dbReference type="AlphaFoldDB" id="A0AAW1UP07"/>
<dbReference type="PROSITE" id="PS51257">
    <property type="entry name" value="PROKAR_LIPOPROTEIN"/>
    <property type="match status" value="1"/>
</dbReference>
<dbReference type="InterPro" id="IPR020846">
    <property type="entry name" value="MFS_dom"/>
</dbReference>
<evidence type="ECO:0000256" key="5">
    <source>
        <dbReference type="ARBA" id="ARBA00022692"/>
    </source>
</evidence>
<dbReference type="InterPro" id="IPR005828">
    <property type="entry name" value="MFS_sugar_transport-like"/>
</dbReference>
<dbReference type="Gene3D" id="1.20.1250.20">
    <property type="entry name" value="MFS general substrate transporter like domains"/>
    <property type="match status" value="1"/>
</dbReference>
<feature type="transmembrane region" description="Helical" evidence="9">
    <location>
        <begin position="130"/>
        <end position="152"/>
    </location>
</feature>
<accession>A0AAW1UP07</accession>
<dbReference type="Proteomes" id="UP001431783">
    <property type="component" value="Unassembled WGS sequence"/>
</dbReference>
<dbReference type="PROSITE" id="PS00217">
    <property type="entry name" value="SUGAR_TRANSPORT_2"/>
    <property type="match status" value="1"/>
</dbReference>
<comment type="caution">
    <text evidence="11">The sequence shown here is derived from an EMBL/GenBank/DDBJ whole genome shotgun (WGS) entry which is preliminary data.</text>
</comment>
<feature type="transmembrane region" description="Helical" evidence="9">
    <location>
        <begin position="346"/>
        <end position="366"/>
    </location>
</feature>
<keyword evidence="6 9" id="KW-1133">Transmembrane helix</keyword>
<dbReference type="FunFam" id="1.20.1250.20:FF:000218">
    <property type="entry name" value="facilitated trehalose transporter Tret1"/>
    <property type="match status" value="1"/>
</dbReference>
<feature type="transmembrane region" description="Helical" evidence="9">
    <location>
        <begin position="276"/>
        <end position="298"/>
    </location>
</feature>
<dbReference type="PROSITE" id="PS50850">
    <property type="entry name" value="MFS"/>
    <property type="match status" value="1"/>
</dbReference>
<keyword evidence="5 9" id="KW-0812">Transmembrane</keyword>
<keyword evidence="8" id="KW-0325">Glycoprotein</keyword>
<evidence type="ECO:0000259" key="10">
    <source>
        <dbReference type="PROSITE" id="PS50850"/>
    </source>
</evidence>
<evidence type="ECO:0000256" key="7">
    <source>
        <dbReference type="ARBA" id="ARBA00023136"/>
    </source>
</evidence>
<protein>
    <recommendedName>
        <fullName evidence="10">Major facilitator superfamily (MFS) profile domain-containing protein</fullName>
    </recommendedName>
</protein>
<feature type="transmembrane region" description="Helical" evidence="9">
    <location>
        <begin position="20"/>
        <end position="40"/>
    </location>
</feature>
<dbReference type="EMBL" id="JARQZJ010000094">
    <property type="protein sequence ID" value="KAK9884899.1"/>
    <property type="molecule type" value="Genomic_DNA"/>
</dbReference>
<feature type="transmembrane region" description="Helical" evidence="9">
    <location>
        <begin position="310"/>
        <end position="334"/>
    </location>
</feature>
<evidence type="ECO:0000256" key="9">
    <source>
        <dbReference type="SAM" id="Phobius"/>
    </source>
</evidence>
<evidence type="ECO:0000256" key="8">
    <source>
        <dbReference type="ARBA" id="ARBA00023180"/>
    </source>
</evidence>
<name>A0AAW1UP07_9CUCU</name>
<feature type="transmembrane region" description="Helical" evidence="9">
    <location>
        <begin position="251"/>
        <end position="269"/>
    </location>
</feature>
<dbReference type="PANTHER" id="PTHR48021:SF47">
    <property type="entry name" value="GH17672P"/>
    <property type="match status" value="1"/>
</dbReference>
<feature type="transmembrane region" description="Helical" evidence="9">
    <location>
        <begin position="378"/>
        <end position="397"/>
    </location>
</feature>
<feature type="domain" description="Major facilitator superfamily (MFS) profile" evidence="10">
    <location>
        <begin position="1"/>
        <end position="401"/>
    </location>
</feature>
<dbReference type="GO" id="GO:0005886">
    <property type="term" value="C:plasma membrane"/>
    <property type="evidence" value="ECO:0007669"/>
    <property type="project" value="UniProtKB-SubCell"/>
</dbReference>
<dbReference type="PRINTS" id="PR00171">
    <property type="entry name" value="SUGRTRNSPORT"/>
</dbReference>
<proteinExistence type="predicted"/>
<comment type="subcellular location">
    <subcellularLocation>
        <location evidence="1">Cell membrane</location>
        <topology evidence="1">Multi-pass membrane protein</topology>
    </subcellularLocation>
</comment>
<dbReference type="InterPro" id="IPR005829">
    <property type="entry name" value="Sugar_transporter_CS"/>
</dbReference>
<evidence type="ECO:0000256" key="1">
    <source>
        <dbReference type="ARBA" id="ARBA00004651"/>
    </source>
</evidence>
<sequence length="414" mass="45896">MNKPNENPLGRVITSSENSMLASLNTWAACLGAMIFGSLTSYFGRKTLLIATGIPPLLAYLAMAWAEQIWIFYICRILTGISLGGAFSILPMYCGELADANNRGILGSSIAVFVNLGMLIPYTVGPYISFFWFHIILALIPTIYIPLFFFFAPESPHFLIKKSFSEAEAVLKKLRGRDDVSKILEDIRNEIENTSKGSVMDILNSKALRKGFLIGLGGFTFMVLTGTGIVASYNERIFKIANVGIPPELGPIIVAIAQLITTVVVSSIADNYPRRLLLFISFFGVALVEIPFGIYFFLKERKVDVSSVSWLPLVCLVLYVIIYNVGIGPVMFIFLGELFPARVKGIAISCLVVYNWGSTSMLTMLFNTLNDSIGMGYMFWMFAVCCFMASTFIKYFVVETKGKTFQEIQEALSE</sequence>
<evidence type="ECO:0000256" key="2">
    <source>
        <dbReference type="ARBA" id="ARBA00022448"/>
    </source>
</evidence>
<evidence type="ECO:0000313" key="12">
    <source>
        <dbReference type="Proteomes" id="UP001431783"/>
    </source>
</evidence>
<dbReference type="SUPFAM" id="SSF103473">
    <property type="entry name" value="MFS general substrate transporter"/>
    <property type="match status" value="1"/>
</dbReference>
<gene>
    <name evidence="11" type="ORF">WA026_009138</name>
</gene>
<dbReference type="InterPro" id="IPR036259">
    <property type="entry name" value="MFS_trans_sf"/>
</dbReference>
<feature type="transmembrane region" description="Helical" evidence="9">
    <location>
        <begin position="105"/>
        <end position="124"/>
    </location>
</feature>